<dbReference type="Proteomes" id="UP000463961">
    <property type="component" value="Chromosome"/>
</dbReference>
<proteinExistence type="predicted"/>
<dbReference type="OrthoDB" id="3687827at2"/>
<dbReference type="InterPro" id="IPR035965">
    <property type="entry name" value="PAS-like_dom_sf"/>
</dbReference>
<dbReference type="PROSITE" id="PS50112">
    <property type="entry name" value="PAS"/>
    <property type="match status" value="1"/>
</dbReference>
<dbReference type="Pfam" id="PF00989">
    <property type="entry name" value="PAS"/>
    <property type="match status" value="1"/>
</dbReference>
<gene>
    <name evidence="1" type="ORF">ICHIAU1_14690</name>
</gene>
<dbReference type="CDD" id="cd00130">
    <property type="entry name" value="PAS"/>
    <property type="match status" value="1"/>
</dbReference>
<dbReference type="RefSeq" id="WP_162050096.1">
    <property type="nucleotide sequence ID" value="NZ_AP019011.1"/>
</dbReference>
<dbReference type="SMART" id="SM00091">
    <property type="entry name" value="PAS"/>
    <property type="match status" value="1"/>
</dbReference>
<protein>
    <submittedName>
        <fullName evidence="1">Uncharacterized protein</fullName>
    </submittedName>
</protein>
<dbReference type="NCBIfam" id="TIGR00229">
    <property type="entry name" value="sensory_box"/>
    <property type="match status" value="1"/>
</dbReference>
<dbReference type="EMBL" id="AP022345">
    <property type="protein sequence ID" value="BBU69186.1"/>
    <property type="molecule type" value="Genomic_DNA"/>
</dbReference>
<keyword evidence="2" id="KW-1185">Reference proteome</keyword>
<dbReference type="InterPro" id="IPR000014">
    <property type="entry name" value="PAS"/>
</dbReference>
<dbReference type="SUPFAM" id="SSF55785">
    <property type="entry name" value="PYP-like sensor domain (PAS domain)"/>
    <property type="match status" value="1"/>
</dbReference>
<sequence length="123" mass="13621">MAVEFCSRLLDDLPNALIVSDLKGNIQLWNRRAEILFKISKVDALGQNLDIVIPEYLRNAHWAGFHRAISEDNTRFHGASVRTKALLGDGTFALLDMAFSLTHDEYGHLVGVSAIARPSMSAI</sequence>
<accession>A0A679I3W8</accession>
<dbReference type="GO" id="GO:0006355">
    <property type="term" value="P:regulation of DNA-templated transcription"/>
    <property type="evidence" value="ECO:0007669"/>
    <property type="project" value="InterPro"/>
</dbReference>
<name>A0A679I3W8_9RHOO</name>
<organism evidence="1 2">
    <name type="scientific">Fluviibacter phosphoraccumulans</name>
    <dbReference type="NCBI Taxonomy" id="1751046"/>
    <lineage>
        <taxon>Bacteria</taxon>
        <taxon>Pseudomonadati</taxon>
        <taxon>Pseudomonadota</taxon>
        <taxon>Betaproteobacteria</taxon>
        <taxon>Rhodocyclales</taxon>
        <taxon>Fluviibacteraceae</taxon>
        <taxon>Fluviibacter</taxon>
    </lineage>
</organism>
<reference evidence="2" key="1">
    <citation type="submission" date="2020-01" db="EMBL/GenBank/DDBJ databases">
        <title>Phosphoaccumulans saitamaens gen. nov., sp. nov., a polyphosphate accumulating bacterium isolated from surface river water.</title>
        <authorList>
            <person name="Watanabe K."/>
            <person name="Suda W."/>
        </authorList>
    </citation>
    <scope>NUCLEOTIDE SEQUENCE [LARGE SCALE GENOMIC DNA]</scope>
    <source>
        <strain evidence="2">ICHIAU1</strain>
    </source>
</reference>
<dbReference type="InterPro" id="IPR013767">
    <property type="entry name" value="PAS_fold"/>
</dbReference>
<evidence type="ECO:0000313" key="1">
    <source>
        <dbReference type="EMBL" id="BBU69186.1"/>
    </source>
</evidence>
<dbReference type="Gene3D" id="3.30.450.20">
    <property type="entry name" value="PAS domain"/>
    <property type="match status" value="1"/>
</dbReference>
<evidence type="ECO:0000313" key="2">
    <source>
        <dbReference type="Proteomes" id="UP000463961"/>
    </source>
</evidence>
<dbReference type="AlphaFoldDB" id="A0A679I3W8"/>